<dbReference type="SUPFAM" id="SSF88659">
    <property type="entry name" value="Sigma3 and sigma4 domains of RNA polymerase sigma factors"/>
    <property type="match status" value="1"/>
</dbReference>
<dbReference type="InterPro" id="IPR007630">
    <property type="entry name" value="RNA_pol_sigma70_r4"/>
</dbReference>
<keyword evidence="4" id="KW-0804">Transcription</keyword>
<reference evidence="10" key="2">
    <citation type="submission" date="2010-08" db="EMBL/GenBank/DDBJ databases">
        <title>Complete sequence of Fibrobacter succinogenes subsp. succinogenes S85.</title>
        <authorList>
            <person name="Durkin A.S."/>
            <person name="Nelson K.E."/>
            <person name="Morrison M."/>
            <person name="Forsberg C.W."/>
            <person name="Wilson D.B."/>
            <person name="Russell J.B."/>
            <person name="Cann I.K.O."/>
            <person name="Mackie R.I."/>
            <person name="White B.A."/>
        </authorList>
    </citation>
    <scope>NUCLEOTIDE SEQUENCE [LARGE SCALE GENOMIC DNA]</scope>
    <source>
        <strain evidence="10">ATCC 19169 / S85</strain>
    </source>
</reference>
<sequence length="283" mass="32405">MKTLNNREQKDIYMQYLNDISRYPLLTREQETILLQKSAEGNKAALDMLVNSNLRFVVNIANLYKGRGLDIMELINEGNMGLIEAARRFDRSLKIKFISYAVWWIRQNITRAISEKGRMIRISAEKELMLRRFNRHAKDVQQVIGGTFTINTQSLEGLSKYKASEIEKILMMGNSTSSLDAPVNEDGDATLGDTISDSQSRTDELADNNNRAEVFDKVLDKNLSNQEKEIIKLYYGFKMDSDLNLKEIAPMVGLSKERVRQLKENALNKLRDAEVERLLCEAA</sequence>
<dbReference type="InterPro" id="IPR014284">
    <property type="entry name" value="RNA_pol_sigma-70_dom"/>
</dbReference>
<accession>C9RNL3</accession>
<proteinExistence type="predicted"/>
<dbReference type="Pfam" id="PF04545">
    <property type="entry name" value="Sigma70_r4"/>
    <property type="match status" value="1"/>
</dbReference>
<dbReference type="PATRIC" id="fig|59374.8.peg.1251"/>
<dbReference type="EMBL" id="CP001792">
    <property type="protein sequence ID" value="ACX74459.1"/>
    <property type="molecule type" value="Genomic_DNA"/>
</dbReference>
<dbReference type="Proteomes" id="UP000000517">
    <property type="component" value="Chromosome"/>
</dbReference>
<dbReference type="KEGG" id="fsu:Fisuc_0850"/>
<keyword evidence="3" id="KW-0238">DNA-binding</keyword>
<evidence type="ECO:0000313" key="9">
    <source>
        <dbReference type="EMBL" id="ADL26494.1"/>
    </source>
</evidence>
<keyword evidence="2" id="KW-0731">Sigma factor</keyword>
<feature type="domain" description="RNA polymerase sigma-70 region 2" evidence="6">
    <location>
        <begin position="49"/>
        <end position="118"/>
    </location>
</feature>
<dbReference type="GO" id="GO:0016987">
    <property type="term" value="F:sigma factor activity"/>
    <property type="evidence" value="ECO:0007669"/>
    <property type="project" value="UniProtKB-KW"/>
</dbReference>
<dbReference type="InterPro" id="IPR009042">
    <property type="entry name" value="RNA_pol_sigma70_r1_2"/>
</dbReference>
<dbReference type="AlphaFoldDB" id="C9RNL3"/>
<dbReference type="InterPro" id="IPR013325">
    <property type="entry name" value="RNA_pol_sigma_r2"/>
</dbReference>
<dbReference type="PRINTS" id="PR00046">
    <property type="entry name" value="SIGMA70FCT"/>
</dbReference>
<evidence type="ECO:0000259" key="7">
    <source>
        <dbReference type="Pfam" id="PF04545"/>
    </source>
</evidence>
<evidence type="ECO:0000259" key="5">
    <source>
        <dbReference type="Pfam" id="PF00140"/>
    </source>
</evidence>
<feature type="domain" description="RNA polymerase sigma-70 region 1.2" evidence="5">
    <location>
        <begin position="15"/>
        <end position="42"/>
    </location>
</feature>
<evidence type="ECO:0000256" key="2">
    <source>
        <dbReference type="ARBA" id="ARBA00023082"/>
    </source>
</evidence>
<dbReference type="InterPro" id="IPR000943">
    <property type="entry name" value="RNA_pol_sigma70"/>
</dbReference>
<feature type="domain" description="RNA polymerase sigma-70 region 4" evidence="7">
    <location>
        <begin position="222"/>
        <end position="271"/>
    </location>
</feature>
<dbReference type="EMBL" id="CP002158">
    <property type="protein sequence ID" value="ADL26494.1"/>
    <property type="molecule type" value="Genomic_DNA"/>
</dbReference>
<dbReference type="Gene3D" id="1.20.120.1810">
    <property type="match status" value="1"/>
</dbReference>
<reference evidence="9" key="3">
    <citation type="submission" date="2010-08" db="EMBL/GenBank/DDBJ databases">
        <authorList>
            <person name="Durkin A.S."/>
            <person name="Nelson K.E."/>
            <person name="Morrison M."/>
            <person name="Forsberg C.W."/>
            <person name="Wilson D.B."/>
            <person name="Russell J.B."/>
            <person name="Cann I.K.O."/>
            <person name="Mackie R.I."/>
            <person name="White B.A."/>
        </authorList>
    </citation>
    <scope>NUCLEOTIDE SEQUENCE</scope>
    <source>
        <strain evidence="9">S85</strain>
    </source>
</reference>
<dbReference type="OrthoDB" id="9804285at2"/>
<dbReference type="PIRSF" id="PIRSF000770">
    <property type="entry name" value="RNA_pol_sigma-SigE/K"/>
    <property type="match status" value="1"/>
</dbReference>
<dbReference type="RefSeq" id="WP_014545601.1">
    <property type="nucleotide sequence ID" value="NC_013410.1"/>
</dbReference>
<evidence type="ECO:0000256" key="3">
    <source>
        <dbReference type="ARBA" id="ARBA00023125"/>
    </source>
</evidence>
<dbReference type="InterPro" id="IPR007627">
    <property type="entry name" value="RNA_pol_sigma70_r2"/>
</dbReference>
<dbReference type="PANTHER" id="PTHR30603:SF47">
    <property type="entry name" value="RNA POLYMERASE SIGMA FACTOR SIGD, CHLOROPLASTIC"/>
    <property type="match status" value="1"/>
</dbReference>
<dbReference type="SUPFAM" id="SSF88946">
    <property type="entry name" value="Sigma2 domain of RNA polymerase sigma factors"/>
    <property type="match status" value="1"/>
</dbReference>
<dbReference type="NCBIfam" id="TIGR02937">
    <property type="entry name" value="sigma70-ECF"/>
    <property type="match status" value="1"/>
</dbReference>
<dbReference type="PANTHER" id="PTHR30603">
    <property type="entry name" value="RNA POLYMERASE SIGMA FACTOR RPO"/>
    <property type="match status" value="1"/>
</dbReference>
<dbReference type="eggNOG" id="COG0568">
    <property type="taxonomic scope" value="Bacteria"/>
</dbReference>
<dbReference type="HOGENOM" id="CLU_014793_3_5_0"/>
<dbReference type="GO" id="GO:0006352">
    <property type="term" value="P:DNA-templated transcription initiation"/>
    <property type="evidence" value="ECO:0007669"/>
    <property type="project" value="InterPro"/>
</dbReference>
<keyword evidence="11" id="KW-1185">Reference proteome</keyword>
<reference evidence="8 11" key="1">
    <citation type="submission" date="2009-10" db="EMBL/GenBank/DDBJ databases">
        <title>Complete sequence of Fibrobacter succinogenes subsp. succinogenes S85.</title>
        <authorList>
            <consortium name="US DOE Joint Genome Institute"/>
            <person name="Lucas S."/>
            <person name="Copeland A."/>
            <person name="Lapidus A."/>
            <person name="Glavina del Rio T."/>
            <person name="Tice H."/>
            <person name="Bruce D."/>
            <person name="Goodwin L."/>
            <person name="Pitluck S."/>
            <person name="Chertkov O."/>
            <person name="Detter J.C."/>
            <person name="Han C."/>
            <person name="Tapia R."/>
            <person name="Larimer F."/>
            <person name="Land M."/>
            <person name="Hauser L."/>
            <person name="Kyrpides N."/>
            <person name="Mikhailova N."/>
            <person name="Weimer P.J."/>
            <person name="Stevenson D.M."/>
            <person name="Boyum J."/>
            <person name="Brumm P.I."/>
            <person name="Mead D."/>
        </authorList>
    </citation>
    <scope>NUCLEOTIDE SEQUENCE [LARGE SCALE GENOMIC DNA]</scope>
    <source>
        <strain evidence="11">ATCC 19169 / S85</strain>
        <strain evidence="8">S85</strain>
    </source>
</reference>
<dbReference type="KEGG" id="fsc:FSU_1294"/>
<dbReference type="InterPro" id="IPR050239">
    <property type="entry name" value="Sigma-70_RNA_pol_init_factors"/>
</dbReference>
<dbReference type="STRING" id="59374.FSU_1294"/>
<keyword evidence="1" id="KW-0805">Transcription regulation</keyword>
<evidence type="ECO:0000313" key="11">
    <source>
        <dbReference type="Proteomes" id="UP000001497"/>
    </source>
</evidence>
<dbReference type="Gene3D" id="1.10.10.10">
    <property type="entry name" value="Winged helix-like DNA-binding domain superfamily/Winged helix DNA-binding domain"/>
    <property type="match status" value="2"/>
</dbReference>
<dbReference type="Pfam" id="PF04542">
    <property type="entry name" value="Sigma70_r2"/>
    <property type="match status" value="1"/>
</dbReference>
<gene>
    <name evidence="8" type="ordered locus">Fisuc_0850</name>
    <name evidence="9" type="ordered locus">FSU_1294</name>
</gene>
<organism evidence="9 10">
    <name type="scientific">Fibrobacter succinogenes (strain ATCC 19169 / S85)</name>
    <dbReference type="NCBI Taxonomy" id="59374"/>
    <lineage>
        <taxon>Bacteria</taxon>
        <taxon>Pseudomonadati</taxon>
        <taxon>Fibrobacterota</taxon>
        <taxon>Fibrobacteria</taxon>
        <taxon>Fibrobacterales</taxon>
        <taxon>Fibrobacteraceae</taxon>
        <taxon>Fibrobacter</taxon>
    </lineage>
</organism>
<dbReference type="Proteomes" id="UP000001497">
    <property type="component" value="Chromosome"/>
</dbReference>
<dbReference type="InterPro" id="IPR013324">
    <property type="entry name" value="RNA_pol_sigma_r3/r4-like"/>
</dbReference>
<evidence type="ECO:0000256" key="1">
    <source>
        <dbReference type="ARBA" id="ARBA00023015"/>
    </source>
</evidence>
<evidence type="ECO:0000256" key="4">
    <source>
        <dbReference type="ARBA" id="ARBA00023163"/>
    </source>
</evidence>
<protein>
    <submittedName>
        <fullName evidence="9">RNA polymerase sigma-70 factor</fullName>
    </submittedName>
    <submittedName>
        <fullName evidence="8">RNA polymerase, sigma 32 subunit, RpoH</fullName>
    </submittedName>
</protein>
<dbReference type="GO" id="GO:0003677">
    <property type="term" value="F:DNA binding"/>
    <property type="evidence" value="ECO:0007669"/>
    <property type="project" value="UniProtKB-KW"/>
</dbReference>
<dbReference type="Pfam" id="PF00140">
    <property type="entry name" value="Sigma70_r1_2"/>
    <property type="match status" value="1"/>
</dbReference>
<evidence type="ECO:0000313" key="8">
    <source>
        <dbReference type="EMBL" id="ACX74459.1"/>
    </source>
</evidence>
<dbReference type="InterPro" id="IPR036388">
    <property type="entry name" value="WH-like_DNA-bd_sf"/>
</dbReference>
<evidence type="ECO:0000313" key="10">
    <source>
        <dbReference type="Proteomes" id="UP000000517"/>
    </source>
</evidence>
<evidence type="ECO:0000259" key="6">
    <source>
        <dbReference type="Pfam" id="PF04542"/>
    </source>
</evidence>
<name>C9RNL3_FIBSS</name>